<keyword evidence="2" id="KW-1185">Reference proteome</keyword>
<name>A0A8X7N485_9BASI</name>
<proteinExistence type="predicted"/>
<reference evidence="1" key="1">
    <citation type="submission" date="2016-04" db="EMBL/GenBank/DDBJ databases">
        <authorList>
            <person name="Nguyen H.D."/>
            <person name="Samba Siva P."/>
            <person name="Cullis J."/>
            <person name="Levesque C.A."/>
            <person name="Hambleton S."/>
        </authorList>
    </citation>
    <scope>NUCLEOTIDE SEQUENCE</scope>
    <source>
        <strain evidence="1">DAOMC 236422</strain>
    </source>
</reference>
<evidence type="ECO:0000313" key="2">
    <source>
        <dbReference type="Proteomes" id="UP000078113"/>
    </source>
</evidence>
<organism evidence="1 2">
    <name type="scientific">Tilletia walkeri</name>
    <dbReference type="NCBI Taxonomy" id="117179"/>
    <lineage>
        <taxon>Eukaryota</taxon>
        <taxon>Fungi</taxon>
        <taxon>Dikarya</taxon>
        <taxon>Basidiomycota</taxon>
        <taxon>Ustilaginomycotina</taxon>
        <taxon>Exobasidiomycetes</taxon>
        <taxon>Tilletiales</taxon>
        <taxon>Tilletiaceae</taxon>
        <taxon>Tilletia</taxon>
    </lineage>
</organism>
<comment type="caution">
    <text evidence="1">The sequence shown here is derived from an EMBL/GenBank/DDBJ whole genome shotgun (WGS) entry which is preliminary data.</text>
</comment>
<dbReference type="AlphaFoldDB" id="A0A8X7N485"/>
<protein>
    <submittedName>
        <fullName evidence="1">Uncharacterized protein</fullName>
    </submittedName>
</protein>
<reference evidence="1" key="2">
    <citation type="journal article" date="2019" name="IMA Fungus">
        <title>Genome sequencing and comparison of five Tilletia species to identify candidate genes for the detection of regulated species infecting wheat.</title>
        <authorList>
            <person name="Nguyen H.D.T."/>
            <person name="Sultana T."/>
            <person name="Kesanakurti P."/>
            <person name="Hambleton S."/>
        </authorList>
    </citation>
    <scope>NUCLEOTIDE SEQUENCE</scope>
    <source>
        <strain evidence="1">DAOMC 236422</strain>
    </source>
</reference>
<sequence length="76" mass="8599">MPKTTNSHRFGQTLYEAKTSQVSNNININIVNINININININSTINNINFTNTSININFKNITSHHITSNNINTKK</sequence>
<dbReference type="Proteomes" id="UP000078113">
    <property type="component" value="Unassembled WGS sequence"/>
</dbReference>
<dbReference type="EMBL" id="LWDG02000520">
    <property type="protein sequence ID" value="KAE8264594.1"/>
    <property type="molecule type" value="Genomic_DNA"/>
</dbReference>
<gene>
    <name evidence="1" type="ORF">A4X09_0g6925</name>
</gene>
<evidence type="ECO:0000313" key="1">
    <source>
        <dbReference type="EMBL" id="KAE8264594.1"/>
    </source>
</evidence>
<accession>A0A8X7N485</accession>